<dbReference type="EMBL" id="SMOL01000753">
    <property type="protein sequence ID" value="KAB2599194.1"/>
    <property type="molecule type" value="Genomic_DNA"/>
</dbReference>
<keyword evidence="2" id="KW-1185">Reference proteome</keyword>
<reference evidence="1 2" key="1">
    <citation type="submission" date="2019-09" db="EMBL/GenBank/DDBJ databases">
        <authorList>
            <person name="Ou C."/>
        </authorList>
    </citation>
    <scope>NUCLEOTIDE SEQUENCE [LARGE SCALE GENOMIC DNA]</scope>
    <source>
        <strain evidence="1">S2</strain>
        <tissue evidence="1">Leaf</tissue>
    </source>
</reference>
<proteinExistence type="predicted"/>
<comment type="caution">
    <text evidence="1">The sequence shown here is derived from an EMBL/GenBank/DDBJ whole genome shotgun (WGS) entry which is preliminary data.</text>
</comment>
<reference evidence="2" key="2">
    <citation type="submission" date="2019-10" db="EMBL/GenBank/DDBJ databases">
        <title>A de novo genome assembly of a pear dwarfing rootstock.</title>
        <authorList>
            <person name="Wang F."/>
            <person name="Wang J."/>
            <person name="Li S."/>
            <person name="Zhang Y."/>
            <person name="Fang M."/>
            <person name="Ma L."/>
            <person name="Zhao Y."/>
            <person name="Jiang S."/>
        </authorList>
    </citation>
    <scope>NUCLEOTIDE SEQUENCE [LARGE SCALE GENOMIC DNA]</scope>
</reference>
<organism evidence="1 2">
    <name type="scientific">Pyrus ussuriensis x Pyrus communis</name>
    <dbReference type="NCBI Taxonomy" id="2448454"/>
    <lineage>
        <taxon>Eukaryota</taxon>
        <taxon>Viridiplantae</taxon>
        <taxon>Streptophyta</taxon>
        <taxon>Embryophyta</taxon>
        <taxon>Tracheophyta</taxon>
        <taxon>Spermatophyta</taxon>
        <taxon>Magnoliopsida</taxon>
        <taxon>eudicotyledons</taxon>
        <taxon>Gunneridae</taxon>
        <taxon>Pentapetalae</taxon>
        <taxon>rosids</taxon>
        <taxon>fabids</taxon>
        <taxon>Rosales</taxon>
        <taxon>Rosaceae</taxon>
        <taxon>Amygdaloideae</taxon>
        <taxon>Maleae</taxon>
        <taxon>Pyrus</taxon>
    </lineage>
</organism>
<dbReference type="OrthoDB" id="5314306at2759"/>
<accession>A0A5N5FLK6</accession>
<reference evidence="1 2" key="3">
    <citation type="submission" date="2019-11" db="EMBL/GenBank/DDBJ databases">
        <title>A de novo genome assembly of a pear dwarfing rootstock.</title>
        <authorList>
            <person name="Wang F."/>
            <person name="Wang J."/>
            <person name="Li S."/>
            <person name="Zhang Y."/>
            <person name="Fang M."/>
            <person name="Ma L."/>
            <person name="Zhao Y."/>
            <person name="Jiang S."/>
        </authorList>
    </citation>
    <scope>NUCLEOTIDE SEQUENCE [LARGE SCALE GENOMIC DNA]</scope>
    <source>
        <strain evidence="1">S2</strain>
        <tissue evidence="1">Leaf</tissue>
    </source>
</reference>
<evidence type="ECO:0000313" key="1">
    <source>
        <dbReference type="EMBL" id="KAB2599194.1"/>
    </source>
</evidence>
<dbReference type="AlphaFoldDB" id="A0A5N5FLK6"/>
<gene>
    <name evidence="1" type="ORF">D8674_009465</name>
</gene>
<dbReference type="Proteomes" id="UP000327157">
    <property type="component" value="Chromosome 13"/>
</dbReference>
<evidence type="ECO:0000313" key="2">
    <source>
        <dbReference type="Proteomes" id="UP000327157"/>
    </source>
</evidence>
<protein>
    <submittedName>
        <fullName evidence="1">F-box/kelch-repeat protein</fullName>
    </submittedName>
</protein>
<name>A0A5N5FLK6_9ROSA</name>
<sequence>MLRLKIWRESVALFQIDNREYFVFRLYLWVMKEYGAVKSWTKLDNTILLLNEDWGAIVVDFKTEKEMAATALDGYPSMNPFVESLILLSQSNVVSY</sequence>